<evidence type="ECO:0000256" key="1">
    <source>
        <dbReference type="ARBA" id="ARBA00004123"/>
    </source>
</evidence>
<dbReference type="OrthoDB" id="2195431at2759"/>
<feature type="domain" description="AAA+ ATPase" evidence="9">
    <location>
        <begin position="103"/>
        <end position="255"/>
    </location>
</feature>
<dbReference type="InterPro" id="IPR053016">
    <property type="entry name" value="CTF18-RFC_complex"/>
</dbReference>
<dbReference type="SMART" id="SM00382">
    <property type="entry name" value="AAA"/>
    <property type="match status" value="1"/>
</dbReference>
<comment type="subcellular location">
    <subcellularLocation>
        <location evidence="1">Nucleus</location>
    </subcellularLocation>
</comment>
<keyword evidence="2" id="KW-0235">DNA replication</keyword>
<keyword evidence="6" id="KW-0539">Nucleus</keyword>
<dbReference type="EMBL" id="CAJVQA010012539">
    <property type="protein sequence ID" value="CAG8717421.1"/>
    <property type="molecule type" value="Genomic_DNA"/>
</dbReference>
<evidence type="ECO:0000256" key="3">
    <source>
        <dbReference type="ARBA" id="ARBA00022741"/>
    </source>
</evidence>
<dbReference type="PANTHER" id="PTHR46765">
    <property type="entry name" value="P-LOOP CONTAINING NUCLEOSIDE TRIPHOSPHATE HYDROLASES SUPERFAMILY PROTEIN"/>
    <property type="match status" value="1"/>
</dbReference>
<dbReference type="GO" id="GO:0005524">
    <property type="term" value="F:ATP binding"/>
    <property type="evidence" value="ECO:0007669"/>
    <property type="project" value="UniProtKB-KW"/>
</dbReference>
<dbReference type="Pfam" id="PF00004">
    <property type="entry name" value="AAA"/>
    <property type="match status" value="1"/>
</dbReference>
<evidence type="ECO:0000313" key="11">
    <source>
        <dbReference type="Proteomes" id="UP000789759"/>
    </source>
</evidence>
<evidence type="ECO:0000256" key="6">
    <source>
        <dbReference type="ARBA" id="ARBA00023242"/>
    </source>
</evidence>
<evidence type="ECO:0000313" key="10">
    <source>
        <dbReference type="EMBL" id="CAG8717421.1"/>
    </source>
</evidence>
<dbReference type="InterPro" id="IPR027417">
    <property type="entry name" value="P-loop_NTPase"/>
</dbReference>
<dbReference type="PANTHER" id="PTHR46765:SF1">
    <property type="entry name" value="P-LOOP CONTAINING NUCLEOSIDE TRIPHOSPHATE HYDROLASES SUPERFAMILY PROTEIN"/>
    <property type="match status" value="1"/>
</dbReference>
<dbReference type="GO" id="GO:0006260">
    <property type="term" value="P:DNA replication"/>
    <property type="evidence" value="ECO:0007669"/>
    <property type="project" value="UniProtKB-KW"/>
</dbReference>
<sequence length="688" mass="79480">MTKKRHLLGVSIYQLADEVERESGLAASRMEIDSCDHEIVNIKTKLWVDKYRPKSYKDLVGDESINRDVLKWLVQWNYCVFGKETYHKDNIQNQSNDRWDRPEKKILLLTGPPGCGKTTLAHVVATHCGYNIVEINASDDRTGQVIKNRIKDALETQSVVFNKKPNLIIIDEIDGVSGSGDENFVKLLLDLVDGEKQLSRDVNQLTSKGTKKSKKKESAKKPLLRPIICICNDQYTAALRPLKAYAKVVNFKRIQSNRLANRLKEICDREKLSVDISTLFVLAGSAEGDIRNCLTTLQFIKQSSNVVTKELISKTSIGRKDTNKSYFTIWEEIFQTRSSKVRSRDAFARDSENSANRYIDRLESIISTNGEYEKLMQGCFENYLKCNFHDQKFKLSQINEWIHFYDQINYRTSSLQLFGLFVYYPYPIINFHRFFSGVAHPRMEYPRKDYECYVQQQANENITNSALNGIKSKYRLTLNKNIFVTEFVSYLLKIVSPELESESRFSSNLKKSILSRVVDIMLSFNLKYIQKIEDGKSFYAIEPPIDQLVLFSDVDSKNYAFKNDITKHLIAKEINIKLESAAEVRSLSIQNKKSSSTSYTTQSESKSLKNQQKVETQILDFFGRPKANTESFTESRTTDDNLIKPKVWYRYHEGSTKATIDDAKIYNNQYVFCKDKEFINQIKEVINI</sequence>
<dbReference type="AlphaFoldDB" id="A0A9N9I293"/>
<dbReference type="SUPFAM" id="SSF52540">
    <property type="entry name" value="P-loop containing nucleoside triphosphate hydrolases"/>
    <property type="match status" value="1"/>
</dbReference>
<name>A0A9N9I293_9GLOM</name>
<keyword evidence="7" id="KW-0131">Cell cycle</keyword>
<protein>
    <submittedName>
        <fullName evidence="10">6458_t:CDS:1</fullName>
    </submittedName>
</protein>
<dbReference type="InterPro" id="IPR003593">
    <property type="entry name" value="AAA+_ATPase"/>
</dbReference>
<reference evidence="10" key="1">
    <citation type="submission" date="2021-06" db="EMBL/GenBank/DDBJ databases">
        <authorList>
            <person name="Kallberg Y."/>
            <person name="Tangrot J."/>
            <person name="Rosling A."/>
        </authorList>
    </citation>
    <scope>NUCLEOTIDE SEQUENCE</scope>
    <source>
        <strain evidence="10">FL966</strain>
    </source>
</reference>
<comment type="caution">
    <text evidence="10">The sequence shown here is derived from an EMBL/GenBank/DDBJ whole genome shotgun (WGS) entry which is preliminary data.</text>
</comment>
<comment type="similarity">
    <text evidence="8">Belongs to the activator 1 small subunits family. CTF18 subfamily.</text>
</comment>
<dbReference type="Gene3D" id="3.40.50.300">
    <property type="entry name" value="P-loop containing nucleotide triphosphate hydrolases"/>
    <property type="match status" value="1"/>
</dbReference>
<dbReference type="GO" id="GO:0005634">
    <property type="term" value="C:nucleus"/>
    <property type="evidence" value="ECO:0007669"/>
    <property type="project" value="UniProtKB-SubCell"/>
</dbReference>
<dbReference type="Proteomes" id="UP000789759">
    <property type="component" value="Unassembled WGS sequence"/>
</dbReference>
<accession>A0A9N9I293</accession>
<evidence type="ECO:0000256" key="7">
    <source>
        <dbReference type="ARBA" id="ARBA00023306"/>
    </source>
</evidence>
<evidence type="ECO:0000256" key="8">
    <source>
        <dbReference type="ARBA" id="ARBA00043975"/>
    </source>
</evidence>
<keyword evidence="11" id="KW-1185">Reference proteome</keyword>
<dbReference type="GO" id="GO:0003677">
    <property type="term" value="F:DNA binding"/>
    <property type="evidence" value="ECO:0007669"/>
    <property type="project" value="UniProtKB-KW"/>
</dbReference>
<gene>
    <name evidence="10" type="ORF">CPELLU_LOCUS12685</name>
</gene>
<evidence type="ECO:0000256" key="4">
    <source>
        <dbReference type="ARBA" id="ARBA00022840"/>
    </source>
</evidence>
<dbReference type="InterPro" id="IPR047854">
    <property type="entry name" value="RFC_lid"/>
</dbReference>
<dbReference type="InterPro" id="IPR003959">
    <property type="entry name" value="ATPase_AAA_core"/>
</dbReference>
<organism evidence="10 11">
    <name type="scientific">Cetraspora pellucida</name>
    <dbReference type="NCBI Taxonomy" id="1433469"/>
    <lineage>
        <taxon>Eukaryota</taxon>
        <taxon>Fungi</taxon>
        <taxon>Fungi incertae sedis</taxon>
        <taxon>Mucoromycota</taxon>
        <taxon>Glomeromycotina</taxon>
        <taxon>Glomeromycetes</taxon>
        <taxon>Diversisporales</taxon>
        <taxon>Gigasporaceae</taxon>
        <taxon>Cetraspora</taxon>
    </lineage>
</organism>
<evidence type="ECO:0000256" key="2">
    <source>
        <dbReference type="ARBA" id="ARBA00022705"/>
    </source>
</evidence>
<keyword evidence="5" id="KW-0238">DNA-binding</keyword>
<keyword evidence="3" id="KW-0547">Nucleotide-binding</keyword>
<dbReference type="CDD" id="cd18140">
    <property type="entry name" value="HLD_clamp_RFC"/>
    <property type="match status" value="1"/>
</dbReference>
<dbReference type="Gene3D" id="1.10.8.60">
    <property type="match status" value="1"/>
</dbReference>
<evidence type="ECO:0000256" key="5">
    <source>
        <dbReference type="ARBA" id="ARBA00023125"/>
    </source>
</evidence>
<keyword evidence="4" id="KW-0067">ATP-binding</keyword>
<dbReference type="GO" id="GO:0016887">
    <property type="term" value="F:ATP hydrolysis activity"/>
    <property type="evidence" value="ECO:0007669"/>
    <property type="project" value="InterPro"/>
</dbReference>
<evidence type="ECO:0000259" key="9">
    <source>
        <dbReference type="SMART" id="SM00382"/>
    </source>
</evidence>
<proteinExistence type="inferred from homology"/>
<dbReference type="CDD" id="cd00009">
    <property type="entry name" value="AAA"/>
    <property type="match status" value="1"/>
</dbReference>